<dbReference type="RefSeq" id="WP_021797209.1">
    <property type="nucleotide sequence ID" value="NZ_ACVN02000141.1"/>
</dbReference>
<proteinExistence type="inferred from homology"/>
<evidence type="ECO:0000313" key="14">
    <source>
        <dbReference type="Proteomes" id="UP000017052"/>
    </source>
</evidence>
<protein>
    <recommendedName>
        <fullName evidence="5">glucarate dehydratase</fullName>
        <ecNumber evidence="5">4.2.1.40</ecNumber>
    </recommendedName>
</protein>
<feature type="active site" description="Proton acceptor" evidence="9">
    <location>
        <position position="335"/>
    </location>
</feature>
<evidence type="ECO:0000256" key="1">
    <source>
        <dbReference type="ARBA" id="ARBA00001426"/>
    </source>
</evidence>
<dbReference type="SUPFAM" id="SSF54826">
    <property type="entry name" value="Enolase N-terminal domain-like"/>
    <property type="match status" value="1"/>
</dbReference>
<dbReference type="SFLD" id="SFLDG00055">
    <property type="entry name" value="glucarate_dehydratase"/>
    <property type="match status" value="1"/>
</dbReference>
<organism evidence="13 14">
    <name type="scientific">Propionibacterium acidifaciens F0233</name>
    <dbReference type="NCBI Taxonomy" id="553198"/>
    <lineage>
        <taxon>Bacteria</taxon>
        <taxon>Bacillati</taxon>
        <taxon>Actinomycetota</taxon>
        <taxon>Actinomycetes</taxon>
        <taxon>Propionibacteriales</taxon>
        <taxon>Propionibacteriaceae</taxon>
        <taxon>Propionibacterium</taxon>
    </lineage>
</organism>
<keyword evidence="7 11" id="KW-0460">Magnesium</keyword>
<feature type="binding site" evidence="10">
    <location>
        <position position="201"/>
    </location>
    <ligand>
        <name>substrate</name>
    </ligand>
</feature>
<evidence type="ECO:0000256" key="5">
    <source>
        <dbReference type="ARBA" id="ARBA00011973"/>
    </source>
</evidence>
<feature type="binding site" evidence="10">
    <location>
        <position position="146"/>
    </location>
    <ligand>
        <name>substrate</name>
    </ligand>
</feature>
<feature type="active site" description="Proton acceptor" evidence="9">
    <location>
        <position position="203"/>
    </location>
</feature>
<dbReference type="GO" id="GO:0046872">
    <property type="term" value="F:metal ion binding"/>
    <property type="evidence" value="ECO:0007669"/>
    <property type="project" value="UniProtKB-KW"/>
</dbReference>
<keyword evidence="8 13" id="KW-0456">Lyase</keyword>
<evidence type="ECO:0000256" key="4">
    <source>
        <dbReference type="ARBA" id="ARBA00009938"/>
    </source>
</evidence>
<evidence type="ECO:0000256" key="8">
    <source>
        <dbReference type="ARBA" id="ARBA00023239"/>
    </source>
</evidence>
<dbReference type="EC" id="4.2.1.40" evidence="5"/>
<dbReference type="GO" id="GO:0008872">
    <property type="term" value="F:glucarate dehydratase activity"/>
    <property type="evidence" value="ECO:0007669"/>
    <property type="project" value="UniProtKB-EC"/>
</dbReference>
<evidence type="ECO:0000256" key="9">
    <source>
        <dbReference type="PIRSR" id="PIRSR634598-1"/>
    </source>
</evidence>
<dbReference type="GeneID" id="95360945"/>
<evidence type="ECO:0000256" key="7">
    <source>
        <dbReference type="ARBA" id="ARBA00022842"/>
    </source>
</evidence>
<evidence type="ECO:0000313" key="13">
    <source>
        <dbReference type="EMBL" id="ERK58163.1"/>
    </source>
</evidence>
<feature type="binding site" evidence="11">
    <location>
        <position position="262"/>
    </location>
    <ligand>
        <name>Mg(2+)</name>
        <dbReference type="ChEBI" id="CHEBI:18420"/>
    </ligand>
</feature>
<keyword evidence="14" id="KW-1185">Reference proteome</keyword>
<dbReference type="InterPro" id="IPR029017">
    <property type="entry name" value="Enolase-like_N"/>
</dbReference>
<dbReference type="InterPro" id="IPR029065">
    <property type="entry name" value="Enolase_C-like"/>
</dbReference>
<feature type="binding site" evidence="10">
    <location>
        <position position="285"/>
    </location>
    <ligand>
        <name>substrate</name>
    </ligand>
</feature>
<dbReference type="SFLD" id="SFLDF00005">
    <property type="entry name" value="glucarate_dehydratase"/>
    <property type="match status" value="1"/>
</dbReference>
<dbReference type="SUPFAM" id="SSF51604">
    <property type="entry name" value="Enolase C-terminal domain-like"/>
    <property type="match status" value="1"/>
</dbReference>
<dbReference type="InterPro" id="IPR034593">
    <property type="entry name" value="DgoD-like"/>
</dbReference>
<name>U2RX84_9ACTN</name>
<feature type="binding site" evidence="10">
    <location>
        <position position="364"/>
    </location>
    <ligand>
        <name>substrate</name>
    </ligand>
</feature>
<dbReference type="EMBL" id="ACVN02000141">
    <property type="protein sequence ID" value="ERK58163.1"/>
    <property type="molecule type" value="Genomic_DNA"/>
</dbReference>
<comment type="catalytic activity">
    <reaction evidence="1">
        <text>D-glucarate = 5-dehydro-4-deoxy-D-glucarate + H2O</text>
        <dbReference type="Rhea" id="RHEA:14573"/>
        <dbReference type="ChEBI" id="CHEBI:15377"/>
        <dbReference type="ChEBI" id="CHEBI:30612"/>
        <dbReference type="ChEBI" id="CHEBI:42819"/>
        <dbReference type="EC" id="4.2.1.40"/>
    </reaction>
</comment>
<evidence type="ECO:0000256" key="10">
    <source>
        <dbReference type="PIRSR" id="PIRSR634598-2"/>
    </source>
</evidence>
<evidence type="ECO:0000259" key="12">
    <source>
        <dbReference type="SMART" id="SM00922"/>
    </source>
</evidence>
<dbReference type="InterPro" id="IPR034598">
    <property type="entry name" value="GlucD-like"/>
</dbReference>
<dbReference type="InterPro" id="IPR013342">
    <property type="entry name" value="Mandelate_racemase_C"/>
</dbReference>
<evidence type="ECO:0000256" key="3">
    <source>
        <dbReference type="ARBA" id="ARBA00005183"/>
    </source>
</evidence>
<dbReference type="Pfam" id="PF13378">
    <property type="entry name" value="MR_MLE_C"/>
    <property type="match status" value="1"/>
</dbReference>
<dbReference type="SFLD" id="SFLDS00001">
    <property type="entry name" value="Enolase"/>
    <property type="match status" value="1"/>
</dbReference>
<evidence type="ECO:0000256" key="11">
    <source>
        <dbReference type="PIRSR" id="PIRSR634598-3"/>
    </source>
</evidence>
<dbReference type="PANTHER" id="PTHR48080:SF4">
    <property type="entry name" value="GLUCARATE DEHYDRATASE"/>
    <property type="match status" value="1"/>
</dbReference>
<comment type="pathway">
    <text evidence="3">Carbohydrate acid metabolism; D-glucarate degradation; 2,5-dioxopentanoate from D-glucarate: step 1/2.</text>
</comment>
<dbReference type="AlphaFoldDB" id="U2RX84"/>
<feature type="domain" description="Mandelate racemase/muconate lactonizing enzyme C-terminal" evidence="12">
    <location>
        <begin position="181"/>
        <end position="281"/>
    </location>
</feature>
<accession>U2RX84</accession>
<feature type="binding site" evidence="10">
    <location>
        <position position="99"/>
    </location>
    <ligand>
        <name>substrate</name>
    </ligand>
</feature>
<dbReference type="InterPro" id="IPR036849">
    <property type="entry name" value="Enolase-like_C_sf"/>
</dbReference>
<feature type="binding site" evidence="10">
    <location>
        <position position="28"/>
    </location>
    <ligand>
        <name>substrate</name>
    </ligand>
</feature>
<dbReference type="Gene3D" id="3.20.20.120">
    <property type="entry name" value="Enolase-like C-terminal domain"/>
    <property type="match status" value="1"/>
</dbReference>
<keyword evidence="6 11" id="KW-0479">Metal-binding</keyword>
<comment type="caution">
    <text evidence="13">The sequence shown here is derived from an EMBL/GenBank/DDBJ whole genome shotgun (WGS) entry which is preliminary data.</text>
</comment>
<feature type="binding site" evidence="11">
    <location>
        <position position="231"/>
    </location>
    <ligand>
        <name>Mg(2+)</name>
        <dbReference type="ChEBI" id="CHEBI:18420"/>
    </ligand>
</feature>
<reference evidence="13" key="1">
    <citation type="submission" date="2013-08" db="EMBL/GenBank/DDBJ databases">
        <authorList>
            <person name="Durkin A.S."/>
            <person name="Haft D.R."/>
            <person name="McCorrison J."/>
            <person name="Torralba M."/>
            <person name="Gillis M."/>
            <person name="Haft D.H."/>
            <person name="Methe B."/>
            <person name="Sutton G."/>
            <person name="Nelson K.E."/>
        </authorList>
    </citation>
    <scope>NUCLEOTIDE SEQUENCE [LARGE SCALE GENOMIC DNA]</scope>
    <source>
        <strain evidence="13">F0233</strain>
    </source>
</reference>
<feature type="binding site" evidence="11">
    <location>
        <position position="285"/>
    </location>
    <ligand>
        <name>Mg(2+)</name>
        <dbReference type="ChEBI" id="CHEBI:18420"/>
    </ligand>
</feature>
<feature type="binding site" evidence="10">
    <location>
        <begin position="231"/>
        <end position="233"/>
    </location>
    <ligand>
        <name>substrate</name>
    </ligand>
</feature>
<gene>
    <name evidence="13" type="primary">gudD_2</name>
    <name evidence="13" type="ORF">HMPREF0682_2603</name>
</gene>
<comment type="cofactor">
    <cofactor evidence="2 11">
        <name>Mg(2+)</name>
        <dbReference type="ChEBI" id="CHEBI:18420"/>
    </cofactor>
</comment>
<dbReference type="Gene3D" id="3.30.390.10">
    <property type="entry name" value="Enolase-like, N-terminal domain"/>
    <property type="match status" value="1"/>
</dbReference>
<feature type="binding site" evidence="10">
    <location>
        <position position="420"/>
    </location>
    <ligand>
        <name>substrate</name>
    </ligand>
</feature>
<dbReference type="PANTHER" id="PTHR48080">
    <property type="entry name" value="D-GALACTONATE DEHYDRATASE-RELATED"/>
    <property type="match status" value="1"/>
</dbReference>
<sequence>MTVPAVARIDVFPVAGRDCMELNLSGAHGPYFTRNVVIIEDSSGNVGVGEVPGGERITRTIEDAEPIVLGRPLGQYKNILAQIRAAFADRDAGGRGLQTFDLRTTVHAVTAIEAALLDLFGQFVGVPVAALLGDGQVRDRVRTLGYLFYVADPDRTDLEYAREKDSPVEWYRIRHEEALTPEAIVRQAEAAHELYGFHDFKLKGGVLAGEEEMRAVLALKERFPQARITLDPNGAWSLGEAIALCRDKVGVLAYAEDPCGAEGGFSGREILAEFRRATGLPTATNMVDTDWRQMTHSMALQAVSIPLADPHFWTMQGSVRVAQLCHDMGLTWGCHSNNHFDISLAMISHCGAAAPGEYNALDTHWIWQEGLERLTKEPPVIVDGQVTIPDRPGLGVEPDMDRILAAHESYRERIAGSGARDDAIGMQYLIPGWTFDPKKPALVR</sequence>
<evidence type="ECO:0000256" key="6">
    <source>
        <dbReference type="ARBA" id="ARBA00022723"/>
    </source>
</evidence>
<comment type="similarity">
    <text evidence="4">Belongs to the mandelate racemase/muconate lactonizing enzyme family. GlucD subfamily.</text>
</comment>
<evidence type="ECO:0000256" key="2">
    <source>
        <dbReference type="ARBA" id="ARBA00001946"/>
    </source>
</evidence>
<feature type="binding site" evidence="10">
    <location>
        <begin position="335"/>
        <end position="337"/>
    </location>
    <ligand>
        <name>substrate</name>
    </ligand>
</feature>
<dbReference type="CDD" id="cd03323">
    <property type="entry name" value="D-glucarate_dehydratase"/>
    <property type="match status" value="1"/>
</dbReference>
<dbReference type="SMART" id="SM00922">
    <property type="entry name" value="MR_MLE"/>
    <property type="match status" value="1"/>
</dbReference>
<dbReference type="Proteomes" id="UP000017052">
    <property type="component" value="Unassembled WGS sequence"/>
</dbReference>
<dbReference type="OrthoDB" id="5168231at2"/>